<dbReference type="OrthoDB" id="4077864at2759"/>
<dbReference type="eggNOG" id="ENOG502SAZ0">
    <property type="taxonomic scope" value="Eukaryota"/>
</dbReference>
<dbReference type="GeneID" id="2909776"/>
<evidence type="ECO:0000259" key="1">
    <source>
        <dbReference type="Pfam" id="PF20091"/>
    </source>
</evidence>
<dbReference type="Pfam" id="PF20091">
    <property type="entry name" value="Abhydrolase_10"/>
    <property type="match status" value="1"/>
</dbReference>
<sequence>MKVTEIRKRQFEGNNYTVHDLVITGTCSPETDTLEGLDSEAVEYSVDARLLVPKSHFSGTLFAEVPNRGTGSIDEDAANTTVAGMNKAKRGRGGFVDLAPLMKAGHAVLNLGWQNDVPLAAGKGFKLGSRFPVATKDGKPIQRYVRQEVNAASRFFGASRTFPVNGLIDLDYNLADNDSVRVFMRRFEEDKGVELPAAAVIVLGKRQVRIVSSTPVPESAIFDIHYLATDATVSGLGLVAYRDVLSYVKSGKFDVISPRHVVAFGVSQSARFLRTFLYHGFNVDLGGLRVLDGVVNYIAGARRGDFTGIFNNAGAVSTQQFNKRIGDNNFPFAYATSTDAITGKTDGILHKYPPLLQPKIIHVDTDNDMSAGFGWLCTTQTDGKTPVDELDNVRHYFLAGLQHIPFFKPIIPGKRSSKGSSGVTLHYNTFLKASLLTMADWVDAIKLPPMSRYPTLADDSLVSLAVAQRLWPHIEGVPYSSVRNVPCHIIETVSKDVVVPAVVETYPVLTPPVNSDGNETCGVVHPAIQVPLGTYSGHSVARNGIQTFLEGEFIPFKTTRAERYDGSRLIDSRLSVEERYSASSYATQITAAAKKLVKEGFLLEEDIPTVTKFDKRAFGPVSKL</sequence>
<name>A0A1D8NA30_YARLL</name>
<feature type="domain" description="Alpha/beta hydrolase" evidence="1">
    <location>
        <begin position="240"/>
        <end position="607"/>
    </location>
</feature>
<dbReference type="RefSeq" id="XP_501571.2">
    <property type="nucleotide sequence ID" value="XM_501571.2"/>
</dbReference>
<dbReference type="AlphaFoldDB" id="A0A1D8NA30"/>
<protein>
    <recommendedName>
        <fullName evidence="1">Alpha/beta hydrolase domain-containing protein</fullName>
    </recommendedName>
</protein>
<evidence type="ECO:0000313" key="3">
    <source>
        <dbReference type="Proteomes" id="UP000182444"/>
    </source>
</evidence>
<dbReference type="Proteomes" id="UP000182444">
    <property type="component" value="Chromosome 1C"/>
</dbReference>
<accession>A0A1D8NA30</accession>
<dbReference type="VEuPathDB" id="FungiDB:YALI0_C07777g"/>
<dbReference type="EMBL" id="CP017555">
    <property type="protein sequence ID" value="AOW02492.1"/>
    <property type="molecule type" value="Genomic_DNA"/>
</dbReference>
<dbReference type="VEuPathDB" id="FungiDB:YALI1_C10345g"/>
<gene>
    <name evidence="2" type="ORF">YALI1_C10345g</name>
</gene>
<proteinExistence type="predicted"/>
<dbReference type="KEGG" id="yli:2909776"/>
<dbReference type="InterPro" id="IPR045394">
    <property type="entry name" value="Abhydrolase_dom"/>
</dbReference>
<evidence type="ECO:0000313" key="2">
    <source>
        <dbReference type="EMBL" id="AOW02492.1"/>
    </source>
</evidence>
<reference evidence="2 3" key="1">
    <citation type="journal article" date="2016" name="PLoS ONE">
        <title>Sequence Assembly of Yarrowia lipolytica Strain W29/CLIB89 Shows Transposable Element Diversity.</title>
        <authorList>
            <person name="Magnan C."/>
            <person name="Yu J."/>
            <person name="Chang I."/>
            <person name="Jahn E."/>
            <person name="Kanomata Y."/>
            <person name="Wu J."/>
            <person name="Zeller M."/>
            <person name="Oakes M."/>
            <person name="Baldi P."/>
            <person name="Sandmeyer S."/>
        </authorList>
    </citation>
    <scope>NUCLEOTIDE SEQUENCE [LARGE SCALE GENOMIC DNA]</scope>
    <source>
        <strain evidence="3">CLIB89(W29)</strain>
    </source>
</reference>
<organism evidence="2 3">
    <name type="scientific">Yarrowia lipolytica</name>
    <name type="common">Candida lipolytica</name>
    <dbReference type="NCBI Taxonomy" id="4952"/>
    <lineage>
        <taxon>Eukaryota</taxon>
        <taxon>Fungi</taxon>
        <taxon>Dikarya</taxon>
        <taxon>Ascomycota</taxon>
        <taxon>Saccharomycotina</taxon>
        <taxon>Dipodascomycetes</taxon>
        <taxon>Dipodascales</taxon>
        <taxon>Dipodascales incertae sedis</taxon>
        <taxon>Yarrowia</taxon>
    </lineage>
</organism>